<dbReference type="AlphaFoldDB" id="A0AAV4GRE2"/>
<sequence length="111" mass="12756">MKEFTEYLYAERKEALKERQTVRLSDSCKGKLQACTEVYESAPKESPCQQVTSGYNYNKCLINSGCPKLVARRQVILEKLQREKESACNCDHKVDRCQTALNNIKNETACR</sequence>
<protein>
    <recommendedName>
        <fullName evidence="3">GDNF/GAS1 domain-containing protein</fullName>
    </recommendedName>
</protein>
<name>A0AAV4GRE2_9GAST</name>
<comment type="caution">
    <text evidence="1">The sequence shown here is derived from an EMBL/GenBank/DDBJ whole genome shotgun (WGS) entry which is preliminary data.</text>
</comment>
<dbReference type="Proteomes" id="UP000762676">
    <property type="component" value="Unassembled WGS sequence"/>
</dbReference>
<gene>
    <name evidence="1" type="ORF">ElyMa_002498000</name>
</gene>
<dbReference type="EMBL" id="BMAT01005104">
    <property type="protein sequence ID" value="GFR87631.1"/>
    <property type="molecule type" value="Genomic_DNA"/>
</dbReference>
<proteinExistence type="predicted"/>
<organism evidence="1 2">
    <name type="scientific">Elysia marginata</name>
    <dbReference type="NCBI Taxonomy" id="1093978"/>
    <lineage>
        <taxon>Eukaryota</taxon>
        <taxon>Metazoa</taxon>
        <taxon>Spiralia</taxon>
        <taxon>Lophotrochozoa</taxon>
        <taxon>Mollusca</taxon>
        <taxon>Gastropoda</taxon>
        <taxon>Heterobranchia</taxon>
        <taxon>Euthyneura</taxon>
        <taxon>Panpulmonata</taxon>
        <taxon>Sacoglossa</taxon>
        <taxon>Placobranchoidea</taxon>
        <taxon>Plakobranchidae</taxon>
        <taxon>Elysia</taxon>
    </lineage>
</organism>
<reference evidence="1 2" key="1">
    <citation type="journal article" date="2021" name="Elife">
        <title>Chloroplast acquisition without the gene transfer in kleptoplastic sea slugs, Plakobranchus ocellatus.</title>
        <authorList>
            <person name="Maeda T."/>
            <person name="Takahashi S."/>
            <person name="Yoshida T."/>
            <person name="Shimamura S."/>
            <person name="Takaki Y."/>
            <person name="Nagai Y."/>
            <person name="Toyoda A."/>
            <person name="Suzuki Y."/>
            <person name="Arimoto A."/>
            <person name="Ishii H."/>
            <person name="Satoh N."/>
            <person name="Nishiyama T."/>
            <person name="Hasebe M."/>
            <person name="Maruyama T."/>
            <person name="Minagawa J."/>
            <person name="Obokata J."/>
            <person name="Shigenobu S."/>
        </authorList>
    </citation>
    <scope>NUCLEOTIDE SEQUENCE [LARGE SCALE GENOMIC DNA]</scope>
</reference>
<keyword evidence="2" id="KW-1185">Reference proteome</keyword>
<evidence type="ECO:0000313" key="2">
    <source>
        <dbReference type="Proteomes" id="UP000762676"/>
    </source>
</evidence>
<accession>A0AAV4GRE2</accession>
<evidence type="ECO:0008006" key="3">
    <source>
        <dbReference type="Google" id="ProtNLM"/>
    </source>
</evidence>
<evidence type="ECO:0000313" key="1">
    <source>
        <dbReference type="EMBL" id="GFR87631.1"/>
    </source>
</evidence>